<keyword evidence="1" id="KW-0175">Coiled coil</keyword>
<evidence type="ECO:0000313" key="4">
    <source>
        <dbReference type="WBParaSite" id="PEQ_0001184301-mRNA-1"/>
    </source>
</evidence>
<dbReference type="Proteomes" id="UP000887564">
    <property type="component" value="Unplaced"/>
</dbReference>
<keyword evidence="3" id="KW-1185">Reference proteome</keyword>
<evidence type="ECO:0000256" key="1">
    <source>
        <dbReference type="SAM" id="Coils"/>
    </source>
</evidence>
<dbReference type="WBParaSite" id="PEQ_0001184301-mRNA-1">
    <property type="protein sequence ID" value="PEQ_0001184301-mRNA-1"/>
    <property type="gene ID" value="PEQ_0001184301"/>
</dbReference>
<dbReference type="AlphaFoldDB" id="A0A914RZT1"/>
<name>A0A914RZT1_PAREQ</name>
<feature type="coiled-coil region" evidence="1">
    <location>
        <begin position="5"/>
        <end position="32"/>
    </location>
</feature>
<reference evidence="4" key="1">
    <citation type="submission" date="2022-11" db="UniProtKB">
        <authorList>
            <consortium name="WormBaseParasite"/>
        </authorList>
    </citation>
    <scope>IDENTIFICATION</scope>
</reference>
<feature type="region of interest" description="Disordered" evidence="2">
    <location>
        <begin position="188"/>
        <end position="213"/>
    </location>
</feature>
<feature type="coiled-coil region" evidence="1">
    <location>
        <begin position="85"/>
        <end position="146"/>
    </location>
</feature>
<evidence type="ECO:0000313" key="3">
    <source>
        <dbReference type="Proteomes" id="UP000887564"/>
    </source>
</evidence>
<proteinExistence type="predicted"/>
<organism evidence="3 4">
    <name type="scientific">Parascaris equorum</name>
    <name type="common">Equine roundworm</name>
    <dbReference type="NCBI Taxonomy" id="6256"/>
    <lineage>
        <taxon>Eukaryota</taxon>
        <taxon>Metazoa</taxon>
        <taxon>Ecdysozoa</taxon>
        <taxon>Nematoda</taxon>
        <taxon>Chromadorea</taxon>
        <taxon>Rhabditida</taxon>
        <taxon>Spirurina</taxon>
        <taxon>Ascaridomorpha</taxon>
        <taxon>Ascaridoidea</taxon>
        <taxon>Ascarididae</taxon>
        <taxon>Parascaris</taxon>
    </lineage>
</organism>
<protein>
    <submittedName>
        <fullName evidence="4">Uncharacterized protein</fullName>
    </submittedName>
</protein>
<sequence>MKIALKHANEANEEARGNIMHYDKQISELQQILHEEGTKREHWRQQYIVSEKKLTTMKANKEELIEKEIQVRNVYLIKNNSAPIIQNSKKQSENEIREVNEHNDQLAANGTEMSLLMRKLDAELVILKLEQRLNTVNAETEREKRRHQDVLKNIAKYDRKARGLEFEEEMAAANLQKYKRIQAELERAEDRAENAENSLLKVSSNKSNEHFDE</sequence>
<accession>A0A914RZT1</accession>
<evidence type="ECO:0000256" key="2">
    <source>
        <dbReference type="SAM" id="MobiDB-lite"/>
    </source>
</evidence>
<feature type="compositionally biased region" description="Low complexity" evidence="2">
    <location>
        <begin position="195"/>
        <end position="206"/>
    </location>
</feature>